<dbReference type="UniPathway" id="UPA00378"/>
<keyword evidence="4 8" id="KW-0812">Transmembrane</keyword>
<comment type="function">
    <text evidence="8">Subunit of the oligosaccharyl transferase (OST) complex that catalyzes the initial transfer of a defined glycan (Glc(3)Man(9)GlcNAc(2) in eukaryotes) from the lipid carrier dolichol-pyrophosphate to an asparagine residue within an Asn-X-Ser/Thr consensus motif in nascent polypeptide chains, the first step in protein N-glycosylation. N-glycosylation occurs cotranslationally and the complex associates with the Sec61 complex at the channel-forming translocon complex that mediates protein translocation across the endoplasmic reticulum (ER).</text>
</comment>
<evidence type="ECO:0000256" key="3">
    <source>
        <dbReference type="ARBA" id="ARBA00008743"/>
    </source>
</evidence>
<organism evidence="11 12">
    <name type="scientific">Mucor plumbeus</name>
    <dbReference type="NCBI Taxonomy" id="97098"/>
    <lineage>
        <taxon>Eukaryota</taxon>
        <taxon>Fungi</taxon>
        <taxon>Fungi incertae sedis</taxon>
        <taxon>Mucoromycota</taxon>
        <taxon>Mucoromycotina</taxon>
        <taxon>Mucoromycetes</taxon>
        <taxon>Mucorales</taxon>
        <taxon>Mucorineae</taxon>
        <taxon>Mucoraceae</taxon>
        <taxon>Mucor</taxon>
    </lineage>
</organism>
<name>A0A8H7V8S5_9FUNG</name>
<proteinExistence type="inferred from homology"/>
<dbReference type="InterPro" id="IPR055459">
    <property type="entry name" value="OST48_MD"/>
</dbReference>
<accession>A0A8H7V8S5</accession>
<dbReference type="GO" id="GO:0018279">
    <property type="term" value="P:protein N-linked glycosylation via asparagine"/>
    <property type="evidence" value="ECO:0007669"/>
    <property type="project" value="UniProtKB-UniRule"/>
</dbReference>
<feature type="signal peptide" evidence="8">
    <location>
        <begin position="1"/>
        <end position="25"/>
    </location>
</feature>
<comment type="similarity">
    <text evidence="3 8">Belongs to the DDOST 48 kDa subunit family.</text>
</comment>
<comment type="subunit">
    <text evidence="8">Component of the oligosaccharyltransferase (OST) complex.</text>
</comment>
<dbReference type="Pfam" id="PF23358">
    <property type="entry name" value="OST48_MD"/>
    <property type="match status" value="1"/>
</dbReference>
<comment type="subcellular location">
    <subcellularLocation>
        <location evidence="8">Endoplasmic reticulum membrane</location>
        <topology evidence="8">Single-pass type I membrane protein</topology>
    </subcellularLocation>
    <subcellularLocation>
        <location evidence="1">Membrane</location>
        <topology evidence="1">Single-pass type I membrane protein</topology>
    </subcellularLocation>
</comment>
<evidence type="ECO:0000256" key="1">
    <source>
        <dbReference type="ARBA" id="ARBA00004479"/>
    </source>
</evidence>
<dbReference type="EMBL" id="JAEPRC010000126">
    <property type="protein sequence ID" value="KAG2207608.1"/>
    <property type="molecule type" value="Genomic_DNA"/>
</dbReference>
<evidence type="ECO:0000313" key="12">
    <source>
        <dbReference type="Proteomes" id="UP000650833"/>
    </source>
</evidence>
<evidence type="ECO:0000259" key="10">
    <source>
        <dbReference type="Pfam" id="PF23358"/>
    </source>
</evidence>
<dbReference type="AlphaFoldDB" id="A0A8H7V8S5"/>
<dbReference type="PANTHER" id="PTHR10830">
    <property type="entry name" value="DOLICHYL-DIPHOSPHOOLIGOSACCHARIDE--PROTEIN GLYCOSYLTRANSFERASE 48 KDA SUBUNIT"/>
    <property type="match status" value="1"/>
</dbReference>
<feature type="chain" id="PRO_5034910134" description="Dolichyl-diphosphooligosaccharide--protein glycosyltransferase subunit WBP1" evidence="8">
    <location>
        <begin position="26"/>
        <end position="446"/>
    </location>
</feature>
<keyword evidence="7 8" id="KW-0472">Membrane</keyword>
<keyword evidence="6 8" id="KW-1133">Transmembrane helix</keyword>
<gene>
    <name evidence="11" type="ORF">INT46_005581</name>
</gene>
<evidence type="ECO:0000256" key="2">
    <source>
        <dbReference type="ARBA" id="ARBA00004922"/>
    </source>
</evidence>
<evidence type="ECO:0000256" key="7">
    <source>
        <dbReference type="ARBA" id="ARBA00023136"/>
    </source>
</evidence>
<comment type="pathway">
    <text evidence="2 8">Protein modification; protein glycosylation.</text>
</comment>
<evidence type="ECO:0000259" key="9">
    <source>
        <dbReference type="Pfam" id="PF03345"/>
    </source>
</evidence>
<dbReference type="InterPro" id="IPR055457">
    <property type="entry name" value="OST48_N"/>
</dbReference>
<dbReference type="Pfam" id="PF03345">
    <property type="entry name" value="OST48_N"/>
    <property type="match status" value="1"/>
</dbReference>
<dbReference type="Proteomes" id="UP000650833">
    <property type="component" value="Unassembled WGS sequence"/>
</dbReference>
<sequence>MRGIYSLTALVVSALTLLSSTVVDAKSATGDRVLVVLDSLAEKDLYSQFWQQLEDRQFQLLFREAEDPTTTLNYFGESLFNHIIHFAPKNSKLGQHTSLNNVQLVDFVKKGGNLLVASGVEASDSMRALAAEFDIELDTDSVFDHTNYDDKHDKIATNEFVGPSSIIDSAKVNAPVLYSGTGLKVGQLPLSTAIMAAESDAFLADSYNKRTKALDRVTLVGALQSRNSARVTFVGSLNVFSDEYLTVSVNIGSDKSFEKSGNEEFVKQLTQWTFQEKSVLKVVGHSHRKQNDTQQLDWYRVKDDITYDVDISEYKNDQWVPYHANDVQLEIIMLDPYIRTTLQEIPTETNFGRFEANIKLPDVYGVFTLKVNYKRKGLSYILAEDQVSIRPFRHNEYPRFLTAAYPYYASTGSMIIGFLVFSAVWLSTWGGRNNTNVVADKKLKAN</sequence>
<comment type="caution">
    <text evidence="11">The sequence shown here is derived from an EMBL/GenBank/DDBJ whole genome shotgun (WGS) entry which is preliminary data.</text>
</comment>
<dbReference type="GO" id="GO:0008250">
    <property type="term" value="C:oligosaccharyltransferase complex"/>
    <property type="evidence" value="ECO:0007669"/>
    <property type="project" value="TreeGrafter"/>
</dbReference>
<keyword evidence="5 8" id="KW-0256">Endoplasmic reticulum</keyword>
<evidence type="ECO:0000256" key="8">
    <source>
        <dbReference type="RuleBase" id="RU361142"/>
    </source>
</evidence>
<dbReference type="InterPro" id="IPR005013">
    <property type="entry name" value="DDOST_48_kDa_subunit"/>
</dbReference>
<keyword evidence="8" id="KW-0732">Signal</keyword>
<evidence type="ECO:0000256" key="5">
    <source>
        <dbReference type="ARBA" id="ARBA00022824"/>
    </source>
</evidence>
<evidence type="ECO:0000313" key="11">
    <source>
        <dbReference type="EMBL" id="KAG2207608.1"/>
    </source>
</evidence>
<feature type="domain" description="OST48 middle" evidence="10">
    <location>
        <begin position="287"/>
        <end position="427"/>
    </location>
</feature>
<feature type="domain" description="OST48 N-terminal" evidence="9">
    <location>
        <begin position="32"/>
        <end position="273"/>
    </location>
</feature>
<dbReference type="OrthoDB" id="29105at2759"/>
<reference evidence="11" key="1">
    <citation type="submission" date="2020-12" db="EMBL/GenBank/DDBJ databases">
        <title>Metabolic potential, ecology and presence of endohyphal bacteria is reflected in genomic diversity of Mucoromycotina.</title>
        <authorList>
            <person name="Muszewska A."/>
            <person name="Okrasinska A."/>
            <person name="Steczkiewicz K."/>
            <person name="Drgas O."/>
            <person name="Orlowska M."/>
            <person name="Perlinska-Lenart U."/>
            <person name="Aleksandrzak-Piekarczyk T."/>
            <person name="Szatraj K."/>
            <person name="Zielenkiewicz U."/>
            <person name="Pilsyk S."/>
            <person name="Malc E."/>
            <person name="Mieczkowski P."/>
            <person name="Kruszewska J.S."/>
            <person name="Biernat P."/>
            <person name="Pawlowska J."/>
        </authorList>
    </citation>
    <scope>NUCLEOTIDE SEQUENCE</scope>
    <source>
        <strain evidence="11">CBS 226.32</strain>
    </source>
</reference>
<evidence type="ECO:0000256" key="6">
    <source>
        <dbReference type="ARBA" id="ARBA00022989"/>
    </source>
</evidence>
<evidence type="ECO:0000256" key="4">
    <source>
        <dbReference type="ARBA" id="ARBA00022692"/>
    </source>
</evidence>
<dbReference type="PANTHER" id="PTHR10830:SF0">
    <property type="entry name" value="DOLICHYL-DIPHOSPHOOLIGOSACCHARIDE--PROTEIN GLYCOSYLTRANSFERASE 48 KDA SUBUNIT"/>
    <property type="match status" value="1"/>
</dbReference>
<feature type="transmembrane region" description="Helical" evidence="8">
    <location>
        <begin position="405"/>
        <end position="426"/>
    </location>
</feature>
<keyword evidence="12" id="KW-1185">Reference proteome</keyword>
<protein>
    <recommendedName>
        <fullName evidence="8">Dolichyl-diphosphooligosaccharide--protein glycosyltransferase subunit WBP1</fullName>
        <shortName evidence="8">Oligosaccharyl transferase subunit WBP1</shortName>
    </recommendedName>
</protein>